<proteinExistence type="predicted"/>
<feature type="compositionally biased region" description="Polar residues" evidence="1">
    <location>
        <begin position="1087"/>
        <end position="1098"/>
    </location>
</feature>
<feature type="compositionally biased region" description="Low complexity" evidence="1">
    <location>
        <begin position="263"/>
        <end position="275"/>
    </location>
</feature>
<feature type="compositionally biased region" description="Low complexity" evidence="1">
    <location>
        <begin position="321"/>
        <end position="332"/>
    </location>
</feature>
<feature type="compositionally biased region" description="Low complexity" evidence="1">
    <location>
        <begin position="1007"/>
        <end position="1017"/>
    </location>
</feature>
<gene>
    <name evidence="2" type="ORF">FSCOSCO3_A016217</name>
</gene>
<keyword evidence="3" id="KW-1185">Reference proteome</keyword>
<name>A0AAV1NMT2_SCOSC</name>
<dbReference type="EMBL" id="CAWUFR010000043">
    <property type="protein sequence ID" value="CAK6960104.1"/>
    <property type="molecule type" value="Genomic_DNA"/>
</dbReference>
<feature type="compositionally biased region" description="Polar residues" evidence="1">
    <location>
        <begin position="1239"/>
        <end position="1261"/>
    </location>
</feature>
<sequence>MQSLRWVSGPYHQSGPSPQSSQAATQITQDTVRNQQAGTANTVYQFRAANTGVQAPQIAHFIHGNGASNRQTSSGQTSAVSHQPVSSQQLTGGMNNCYLKGLHGNLQNSSPITQSGNPQLIYGCKVAVQNSAQNSFNANTTNIQQDMSGNWKQSFPSIRLQNGNVVSLFQHCSDQGNLYQNVNGVLTPTATLHPPAQAVCNSTSVSASAQNLQTAQNQHHRQNHTQHGPPRTIAPRPYTMALSQSYRNITTNSPSNGQSLHISSTSQNTQQYSTQPNLAPNNGQAATYSINSNSYQSNQYEMKRFSSKTNKLPLNLTADTQQQMPGPQMSPSFTDSQFKSVTASSDGRPLVYTSSTHNGMQFGSRMMESYPTHYNSNTPQSLSLHSGHCSPKTTHSFTPAKQHVVDELHEPKQQPEGISPQKNPTHSSLPNNLEMLEILEMLTSGNPNNSSIHSSPGRTGPRAVAVVQPLAQECYQVAGKHSSSKTNNQECERITTGESRGYLEKLITSPEVANNKSANLLKDDYRFPPQNPNQVRSNKSPIRNSATSNNSAFVTSSDSLGPPPPYPRQPLCADYTGPELAIKTQLDQTVPPAAQQSLTSEVPESQNGGKNRSEMPSDAEGLLCDLSSLPANLWRVKPLMKWLQRIEQTETKSEVPPEVETAEKLLSIYWDGSCKILGNKLREGWYKDLMNEVNEFCAKHLTVETVILAQVKPTFVKQLKSFHVTADNEVYSELPYTSSWLNTNEQLDDIDKEFGFPWSLIHCHLTFDSDSQPDRFETDETINSIPENEVQIRTLSQTKVTPVESDTGKHSTVEMPPTEPASPDKTDCRFSDSSDSFLSFEIHVLPPEEAKKIFEQLQSETPQSTETVYQPEKVTDSPDEDVLTMSIDGPKSDSKRENGAITPLEQICCIERWKQNILGANMTSSSYCQCKMQQSHKDCTEKTPDEEDHKFHSAVVGENQAKGCENIVNQIQKFSWPELCNEVSQTIDLTDSSDNPYSDSVKDTNNISPLSTSSSSSSIIFISDNKDENLSSSEVEILNQMPDPEETYEQGHQKPTKSSPSTGSHSSEKVLSGGSDFATTHLVDDCGQSQLTPTNEAESSVDPDSPLEGISKCRKVSVLAADSEPFVTNVRTVELVLFGSVSQAKGSVGCRKSHKSSPQAVSDASDKEPKPPEVLTVSLSPFKRKHSETVPARECSVKRWIHEKWRKCFSPTKIRHRSKLKTQKYALSEARLKKAERSGPTNTEELPASSETKSRSGNNRHYMSLKKRRSLSYGLKLGEKKTKKHAVTLNSAVHERSKAENESQAVVPLQENLVLKFSVLPNTFSFKDASNGLKEATDNVSDKADLVGADDESLSVPSKRPRGAWYPNLEKQYISLRTSPVKKQYNPLHASPVPKTSSIFNEYQKKYTKKMQPSMDK</sequence>
<feature type="region of interest" description="Disordered" evidence="1">
    <location>
        <begin position="320"/>
        <end position="354"/>
    </location>
</feature>
<feature type="region of interest" description="Disordered" evidence="1">
    <location>
        <begin position="1147"/>
        <end position="1174"/>
    </location>
</feature>
<evidence type="ECO:0000313" key="3">
    <source>
        <dbReference type="Proteomes" id="UP001314229"/>
    </source>
</evidence>
<protein>
    <submittedName>
        <fullName evidence="2">Uncharacterized protein si:ch211-106e7.2</fullName>
    </submittedName>
</protein>
<feature type="compositionally biased region" description="Polar residues" evidence="1">
    <location>
        <begin position="202"/>
        <end position="212"/>
    </location>
</feature>
<reference evidence="2 3" key="1">
    <citation type="submission" date="2024-01" db="EMBL/GenBank/DDBJ databases">
        <authorList>
            <person name="Alioto T."/>
            <person name="Alioto T."/>
            <person name="Gomez Garrido J."/>
        </authorList>
    </citation>
    <scope>NUCLEOTIDE SEQUENCE [LARGE SCALE GENOMIC DNA]</scope>
</reference>
<feature type="region of interest" description="Disordered" evidence="1">
    <location>
        <begin position="202"/>
        <end position="236"/>
    </location>
</feature>
<dbReference type="Proteomes" id="UP001314229">
    <property type="component" value="Unassembled WGS sequence"/>
</dbReference>
<feature type="region of interest" description="Disordered" evidence="1">
    <location>
        <begin position="522"/>
        <end position="574"/>
    </location>
</feature>
<feature type="region of interest" description="Disordered" evidence="1">
    <location>
        <begin position="248"/>
        <end position="284"/>
    </location>
</feature>
<feature type="region of interest" description="Disordered" evidence="1">
    <location>
        <begin position="1045"/>
        <end position="1108"/>
    </location>
</feature>
<feature type="compositionally biased region" description="Polar residues" evidence="1">
    <location>
        <begin position="375"/>
        <end position="384"/>
    </location>
</feature>
<feature type="compositionally biased region" description="Polar residues" evidence="1">
    <location>
        <begin position="989"/>
        <end position="1006"/>
    </location>
</feature>
<evidence type="ECO:0000256" key="1">
    <source>
        <dbReference type="SAM" id="MobiDB-lite"/>
    </source>
</evidence>
<feature type="region of interest" description="Disordered" evidence="1">
    <location>
        <begin position="989"/>
        <end position="1017"/>
    </location>
</feature>
<feature type="region of interest" description="Disordered" evidence="1">
    <location>
        <begin position="590"/>
        <end position="618"/>
    </location>
</feature>
<feature type="region of interest" description="Disordered" evidence="1">
    <location>
        <begin position="1231"/>
        <end position="1265"/>
    </location>
</feature>
<evidence type="ECO:0000313" key="2">
    <source>
        <dbReference type="EMBL" id="CAK6960104.1"/>
    </source>
</evidence>
<feature type="region of interest" description="Disordered" evidence="1">
    <location>
        <begin position="858"/>
        <end position="897"/>
    </location>
</feature>
<accession>A0AAV1NMT2</accession>
<feature type="compositionally biased region" description="Polar residues" evidence="1">
    <location>
        <begin position="66"/>
        <end position="88"/>
    </location>
</feature>
<feature type="compositionally biased region" description="Low complexity" evidence="1">
    <location>
        <begin position="1056"/>
        <end position="1065"/>
    </location>
</feature>
<feature type="region of interest" description="Disordered" evidence="1">
    <location>
        <begin position="408"/>
        <end position="429"/>
    </location>
</feature>
<feature type="compositionally biased region" description="Low complexity" evidence="1">
    <location>
        <begin position="8"/>
        <end position="22"/>
    </location>
</feature>
<feature type="region of interest" description="Disordered" evidence="1">
    <location>
        <begin position="375"/>
        <end position="396"/>
    </location>
</feature>
<feature type="region of interest" description="Disordered" evidence="1">
    <location>
        <begin position="65"/>
        <end position="88"/>
    </location>
</feature>
<feature type="compositionally biased region" description="Polar residues" evidence="1">
    <location>
        <begin position="858"/>
        <end position="868"/>
    </location>
</feature>
<feature type="compositionally biased region" description="Polar residues" evidence="1">
    <location>
        <begin position="594"/>
        <end position="610"/>
    </location>
</feature>
<organism evidence="2 3">
    <name type="scientific">Scomber scombrus</name>
    <name type="common">Atlantic mackerel</name>
    <name type="synonym">Scomber vernalis</name>
    <dbReference type="NCBI Taxonomy" id="13677"/>
    <lineage>
        <taxon>Eukaryota</taxon>
        <taxon>Metazoa</taxon>
        <taxon>Chordata</taxon>
        <taxon>Craniata</taxon>
        <taxon>Vertebrata</taxon>
        <taxon>Euteleostomi</taxon>
        <taxon>Actinopterygii</taxon>
        <taxon>Neopterygii</taxon>
        <taxon>Teleostei</taxon>
        <taxon>Neoteleostei</taxon>
        <taxon>Acanthomorphata</taxon>
        <taxon>Pelagiaria</taxon>
        <taxon>Scombriformes</taxon>
        <taxon>Scombridae</taxon>
        <taxon>Scomber</taxon>
    </lineage>
</organism>
<feature type="compositionally biased region" description="Polar residues" evidence="1">
    <location>
        <begin position="532"/>
        <end position="559"/>
    </location>
</feature>
<feature type="compositionally biased region" description="Polar residues" evidence="1">
    <location>
        <begin position="333"/>
        <end position="345"/>
    </location>
</feature>
<comment type="caution">
    <text evidence="2">The sequence shown here is derived from an EMBL/GenBank/DDBJ whole genome shotgun (WGS) entry which is preliminary data.</text>
</comment>
<feature type="region of interest" description="Disordered" evidence="1">
    <location>
        <begin position="1"/>
        <end position="28"/>
    </location>
</feature>
<feature type="compositionally biased region" description="Polar residues" evidence="1">
    <location>
        <begin position="248"/>
        <end position="262"/>
    </location>
</feature>
<feature type="region of interest" description="Disordered" evidence="1">
    <location>
        <begin position="799"/>
        <end position="828"/>
    </location>
</feature>